<dbReference type="Proteomes" id="UP000887576">
    <property type="component" value="Unplaced"/>
</dbReference>
<protein>
    <submittedName>
        <fullName evidence="2">Uncharacterized protein</fullName>
    </submittedName>
</protein>
<evidence type="ECO:0000313" key="2">
    <source>
        <dbReference type="WBParaSite" id="JU765_v2.g6411.t1"/>
    </source>
</evidence>
<sequence>MSLPKIPFFITAIDSTGVQREIHVDDDCILLNSFIWNFGTQHRLEYEFTEGDFKGKRYVFDLDPTGTKLTRPPLGWGGKTYHVVPKLVSLPSDVLMRSVSSVDAEPFHPPAVFDRSGSEFVIKAIKEKWEYRIFKVRGKLEGSGVLVNSRCIWTVAHLTFNYNEMYSVQDAFNRVFSAVCLFVDSDIDFAILFLFHEFPEMPLPYGSLAQGSSYYLFGYPYDGGNTPSITYGIVENTNPDGIHLNGCFGARRGYSGGPVFDSFGRLAGFLLGTNKCLTANSSVDEYLISTAEQPTTKILPIIIVCYRLQGAVDMERLVKLALEMYMERGLQSQVD</sequence>
<dbReference type="WBParaSite" id="JU765_v2.g6411.t1">
    <property type="protein sequence ID" value="JU765_v2.g6411.t1"/>
    <property type="gene ID" value="JU765_v2.g6411"/>
</dbReference>
<evidence type="ECO:0000313" key="1">
    <source>
        <dbReference type="Proteomes" id="UP000887576"/>
    </source>
</evidence>
<accession>A0AC34RFV5</accession>
<reference evidence="2" key="1">
    <citation type="submission" date="2022-11" db="UniProtKB">
        <authorList>
            <consortium name="WormBaseParasite"/>
        </authorList>
    </citation>
    <scope>IDENTIFICATION</scope>
</reference>
<organism evidence="1 2">
    <name type="scientific">Panagrolaimus sp. JU765</name>
    <dbReference type="NCBI Taxonomy" id="591449"/>
    <lineage>
        <taxon>Eukaryota</taxon>
        <taxon>Metazoa</taxon>
        <taxon>Ecdysozoa</taxon>
        <taxon>Nematoda</taxon>
        <taxon>Chromadorea</taxon>
        <taxon>Rhabditida</taxon>
        <taxon>Tylenchina</taxon>
        <taxon>Panagrolaimomorpha</taxon>
        <taxon>Panagrolaimoidea</taxon>
        <taxon>Panagrolaimidae</taxon>
        <taxon>Panagrolaimus</taxon>
    </lineage>
</organism>
<name>A0AC34RFV5_9BILA</name>
<proteinExistence type="predicted"/>